<dbReference type="AlphaFoldDB" id="A0A9E7RS13"/>
<protein>
    <submittedName>
        <fullName evidence="3">Uncharacterized protein</fullName>
    </submittedName>
</protein>
<reference evidence="2 4" key="2">
    <citation type="submission" date="2023-12" db="EMBL/GenBank/DDBJ databases">
        <title>Phenotypic and Genomic Characterization of Methanothermobacter wolfeii Strain BSEL, a CO2-Capturing Archaeon with Minimal Nutrient Requirements.</title>
        <authorList>
            <person name="Ale Enriquez F."/>
            <person name="Ahring B.K."/>
        </authorList>
    </citation>
    <scope>NUCLEOTIDE SEQUENCE [LARGE SCALE GENOMIC DNA]</scope>
    <source>
        <strain evidence="2 4">BSEL-1</strain>
    </source>
</reference>
<accession>A0A9E7RS13</accession>
<keyword evidence="4" id="KW-1185">Reference proteome</keyword>
<reference evidence="3" key="1">
    <citation type="submission" date="2022-09" db="EMBL/GenBank/DDBJ databases">
        <title>Characterization of three MwoI isoschizomers from sequenced genome and metagenomes.</title>
        <authorList>
            <person name="Fomenkov A."/>
            <person name="Xu S.Y."/>
            <person name="Roberts R.J."/>
        </authorList>
    </citation>
    <scope>NUCLEOTIDE SEQUENCE</scope>
    <source>
        <strain evidence="3">DSM 2970</strain>
    </source>
</reference>
<name>A0A9E7RS13_METWO</name>
<sequence>MDPGEYRKILHEISEFGDIDTSTVSSTRRSIVKLNEKREELLRIKKSIKRDIRGVERQYLESMAEVRDEVNSMRDSSKLRRLLSGSPAAAQARAIRQIRNNRDALIESYRELLEYTEDLMVELYESIRSFLG</sequence>
<evidence type="ECO:0000313" key="4">
    <source>
        <dbReference type="Proteomes" id="UP001369247"/>
    </source>
</evidence>
<keyword evidence="1" id="KW-0175">Coiled coil</keyword>
<gene>
    <name evidence="3" type="ORF">N5910_06770</name>
    <name evidence="2" type="ORF">U2150_05510</name>
</gene>
<feature type="coiled-coil region" evidence="1">
    <location>
        <begin position="31"/>
        <end position="58"/>
    </location>
</feature>
<evidence type="ECO:0000313" key="3">
    <source>
        <dbReference type="EMBL" id="UXH31239.1"/>
    </source>
</evidence>
<dbReference type="EMBL" id="JAXUHJ010000008">
    <property type="protein sequence ID" value="MEJ8542943.1"/>
    <property type="molecule type" value="Genomic_DNA"/>
</dbReference>
<organism evidence="3">
    <name type="scientific">Methanothermobacter wolfeii</name>
    <name type="common">Methanobacterium wolfei</name>
    <dbReference type="NCBI Taxonomy" id="145261"/>
    <lineage>
        <taxon>Archaea</taxon>
        <taxon>Methanobacteriati</taxon>
        <taxon>Methanobacteriota</taxon>
        <taxon>Methanomada group</taxon>
        <taxon>Methanobacteria</taxon>
        <taxon>Methanobacteriales</taxon>
        <taxon>Methanobacteriaceae</taxon>
        <taxon>Methanothermobacter</taxon>
    </lineage>
</organism>
<dbReference type="Proteomes" id="UP001369247">
    <property type="component" value="Unassembled WGS sequence"/>
</dbReference>
<dbReference type="KEGG" id="mwo:MWSIV6_1341"/>
<dbReference type="EMBL" id="CP104550">
    <property type="protein sequence ID" value="UXH31239.1"/>
    <property type="molecule type" value="Genomic_DNA"/>
</dbReference>
<dbReference type="GeneID" id="75106940"/>
<evidence type="ECO:0000256" key="1">
    <source>
        <dbReference type="SAM" id="Coils"/>
    </source>
</evidence>
<dbReference type="RefSeq" id="WP_261599452.1">
    <property type="nucleotide sequence ID" value="NZ_CP104550.1"/>
</dbReference>
<evidence type="ECO:0000313" key="2">
    <source>
        <dbReference type="EMBL" id="MEJ8542943.1"/>
    </source>
</evidence>
<proteinExistence type="predicted"/>
<dbReference type="Proteomes" id="UP001065373">
    <property type="component" value="Chromosome"/>
</dbReference>